<dbReference type="AlphaFoldDB" id="A0A8T0G886"/>
<feature type="region of interest" description="Disordered" evidence="4">
    <location>
        <begin position="116"/>
        <end position="171"/>
    </location>
</feature>
<dbReference type="PANTHER" id="PTHR12815">
    <property type="entry name" value="SORTING AND ASSEMBLY MACHINERY SAMM50 PROTEIN FAMILY MEMBER"/>
    <property type="match status" value="1"/>
</dbReference>
<gene>
    <name evidence="7" type="ORF">KC19_12G155000</name>
</gene>
<dbReference type="GO" id="GO:0009707">
    <property type="term" value="C:chloroplast outer membrane"/>
    <property type="evidence" value="ECO:0007669"/>
    <property type="project" value="UniProtKB-SubCell"/>
</dbReference>
<dbReference type="Gene3D" id="2.40.160.50">
    <property type="entry name" value="membrane protein fhac: a member of the omp85/tpsb transporter family"/>
    <property type="match status" value="1"/>
</dbReference>
<dbReference type="Pfam" id="PF25280">
    <property type="entry name" value="POTRA2_Toc75"/>
    <property type="match status" value="1"/>
</dbReference>
<dbReference type="Gene3D" id="3.10.20.310">
    <property type="entry name" value="membrane protein fhac"/>
    <property type="match status" value="2"/>
</dbReference>
<keyword evidence="1" id="KW-0934">Plastid</keyword>
<evidence type="ECO:0000313" key="8">
    <source>
        <dbReference type="Proteomes" id="UP000822688"/>
    </source>
</evidence>
<evidence type="ECO:0000256" key="3">
    <source>
        <dbReference type="ARBA" id="ARBA00024013"/>
    </source>
</evidence>
<evidence type="ECO:0000256" key="1">
    <source>
        <dbReference type="ARBA" id="ARBA00022805"/>
    </source>
</evidence>
<reference evidence="7" key="1">
    <citation type="submission" date="2020-06" db="EMBL/GenBank/DDBJ databases">
        <title>WGS assembly of Ceratodon purpureus strain R40.</title>
        <authorList>
            <person name="Carey S.B."/>
            <person name="Jenkins J."/>
            <person name="Shu S."/>
            <person name="Lovell J.T."/>
            <person name="Sreedasyam A."/>
            <person name="Maumus F."/>
            <person name="Tiley G.P."/>
            <person name="Fernandez-Pozo N."/>
            <person name="Barry K."/>
            <person name="Chen C."/>
            <person name="Wang M."/>
            <person name="Lipzen A."/>
            <person name="Daum C."/>
            <person name="Saski C.A."/>
            <person name="Payton A.C."/>
            <person name="Mcbreen J.C."/>
            <person name="Conrad R.E."/>
            <person name="Kollar L.M."/>
            <person name="Olsson S."/>
            <person name="Huttunen S."/>
            <person name="Landis J.B."/>
            <person name="Wickett N.J."/>
            <person name="Johnson M.G."/>
            <person name="Rensing S.A."/>
            <person name="Grimwood J."/>
            <person name="Schmutz J."/>
            <person name="Mcdaniel S.F."/>
        </authorList>
    </citation>
    <scope>NUCLEOTIDE SEQUENCE</scope>
    <source>
        <strain evidence="7">R40</strain>
    </source>
</reference>
<protein>
    <recommendedName>
        <fullName evidence="9">Bacterial surface antigen (D15) domain-containing protein</fullName>
    </recommendedName>
</protein>
<organism evidence="7 8">
    <name type="scientific">Ceratodon purpureus</name>
    <name type="common">Fire moss</name>
    <name type="synonym">Dicranum purpureum</name>
    <dbReference type="NCBI Taxonomy" id="3225"/>
    <lineage>
        <taxon>Eukaryota</taxon>
        <taxon>Viridiplantae</taxon>
        <taxon>Streptophyta</taxon>
        <taxon>Embryophyta</taxon>
        <taxon>Bryophyta</taxon>
        <taxon>Bryophytina</taxon>
        <taxon>Bryopsida</taxon>
        <taxon>Dicranidae</taxon>
        <taxon>Pseudoditrichales</taxon>
        <taxon>Ditrichaceae</taxon>
        <taxon>Ceratodon</taxon>
    </lineage>
</organism>
<keyword evidence="2" id="KW-0472">Membrane</keyword>
<dbReference type="InterPro" id="IPR057355">
    <property type="entry name" value="POTRA2_Toc75"/>
</dbReference>
<dbReference type="Proteomes" id="UP000822688">
    <property type="component" value="Chromosome 12"/>
</dbReference>
<proteinExistence type="predicted"/>
<feature type="compositionally biased region" description="Basic and acidic residues" evidence="4">
    <location>
        <begin position="155"/>
        <end position="167"/>
    </location>
</feature>
<feature type="domain" description="Toc75-like second POTRA" evidence="6">
    <location>
        <begin position="278"/>
        <end position="343"/>
    </location>
</feature>
<comment type="subcellular location">
    <subcellularLocation>
        <location evidence="3">Plastid</location>
        <location evidence="3">Chloroplast outer membrane</location>
    </subcellularLocation>
</comment>
<dbReference type="Pfam" id="PF01103">
    <property type="entry name" value="Omp85"/>
    <property type="match status" value="1"/>
</dbReference>
<keyword evidence="1" id="KW-1002">Plastid outer membrane</keyword>
<comment type="caution">
    <text evidence="7">The sequence shown here is derived from an EMBL/GenBank/DDBJ whole genome shotgun (WGS) entry which is preliminary data.</text>
</comment>
<dbReference type="PANTHER" id="PTHR12815:SF46">
    <property type="entry name" value="BACTERIAL SURFACE ANTIGEN (D15) DOMAIN-CONTAINING PROTEIN"/>
    <property type="match status" value="1"/>
</dbReference>
<dbReference type="GO" id="GO:0045037">
    <property type="term" value="P:protein import into chloroplast stroma"/>
    <property type="evidence" value="ECO:0007669"/>
    <property type="project" value="TreeGrafter"/>
</dbReference>
<feature type="compositionally biased region" description="Gly residues" evidence="4">
    <location>
        <begin position="116"/>
        <end position="130"/>
    </location>
</feature>
<evidence type="ECO:0000259" key="6">
    <source>
        <dbReference type="Pfam" id="PF25280"/>
    </source>
</evidence>
<accession>A0A8T0G886</accession>
<dbReference type="GO" id="GO:0009658">
    <property type="term" value="P:chloroplast organization"/>
    <property type="evidence" value="ECO:0007669"/>
    <property type="project" value="TreeGrafter"/>
</dbReference>
<keyword evidence="8" id="KW-1185">Reference proteome</keyword>
<name>A0A8T0G886_CERPU</name>
<evidence type="ECO:0000256" key="2">
    <source>
        <dbReference type="ARBA" id="ARBA00023136"/>
    </source>
</evidence>
<evidence type="ECO:0000313" key="7">
    <source>
        <dbReference type="EMBL" id="KAG0555241.1"/>
    </source>
</evidence>
<evidence type="ECO:0000259" key="5">
    <source>
        <dbReference type="Pfam" id="PF01103"/>
    </source>
</evidence>
<dbReference type="EMBL" id="CM026433">
    <property type="protein sequence ID" value="KAG0555241.1"/>
    <property type="molecule type" value="Genomic_DNA"/>
</dbReference>
<feature type="domain" description="Bacterial surface antigen (D15)" evidence="5">
    <location>
        <begin position="467"/>
        <end position="740"/>
    </location>
</feature>
<evidence type="ECO:0000256" key="4">
    <source>
        <dbReference type="SAM" id="MobiDB-lite"/>
    </source>
</evidence>
<evidence type="ECO:0008006" key="9">
    <source>
        <dbReference type="Google" id="ProtNLM"/>
    </source>
</evidence>
<sequence length="799" mass="86521">MMRAGGFTPRDQCCGCRRIPGVVVSGSVRDVNLGKDVRFGNDASFAGLMQHGGLGGGGHVVCEVGGKFGAWKGVEKGNQGGRLLGAALGHGEKLGGAVVRSVEALSFWLGGGRSGGGDGGSGGGGGGWGDGDVSPDADSGVEIFRHGEEEDGEVEEGHTLRESDERSSSLGSLDGERNFFVSGLEVINVEGMKLDEDFAPYEVLGFDVGTRYSKSDIMKARSRLLDTGWYKSVTMRWVADSEDAIKLVVLTEDAVYSEVSSFQCVSVSSRSIQAVHPPCLLPKSVQKDITTMLQAKERPTKQALSDVQEKIEQWYHDQGYVCAKVKGFRSSEAGALECHVDEGIITNISVSCEDETGHPIACHTNNDIILESLPKAVREGMQFNADAGKAAVRRVEQLGLFDKVNVLAASDSDCGDREGIALHIVVKESPCQSADVNTEWSFLCNDAGRPNLSTLQPGASLCVQHRNINGLNRTVSGSVSTSNLLRPEDDLRFKLEYVHPLVKGLHIVHPRLEGLRKLQNLTLRLLAFNKRKLSATYYDVDFHKEVPAVWIDRAGLKASIVEKLSNQSKLAYGVVLEEVATRDDMGTICKQRGIDVSTSGSKFSGIEHIAFLQMKITRSNLKSGETGLIGARDIFQVDQGVGLGTRAPMFNRHLLAMTRYMPLRKETPKDQLPSVIVLHTRYGGCLGDVINYRSFSNGGPYSLRGNNIGELASFSRFIEVAGEVRIPVPQQMEAYGFVDSLTSLHNFGALCNDPGRLAERVGRGLMYGAGIKMGTLRIEYVIEGSDQTGSLKVYTGERY</sequence>
<dbReference type="InterPro" id="IPR039910">
    <property type="entry name" value="D15-like"/>
</dbReference>
<dbReference type="InterPro" id="IPR000184">
    <property type="entry name" value="Bac_surfAg_D15"/>
</dbReference>